<organism evidence="1 2">
    <name type="scientific">Candidatus Gottesmanbacteria bacterium RIFCSPHIGHO2_02_FULL_39_14</name>
    <dbReference type="NCBI Taxonomy" id="1798383"/>
    <lineage>
        <taxon>Bacteria</taxon>
        <taxon>Candidatus Gottesmaniibacteriota</taxon>
    </lineage>
</organism>
<reference evidence="1 2" key="1">
    <citation type="journal article" date="2016" name="Nat. Commun.">
        <title>Thousands of microbial genomes shed light on interconnected biogeochemical processes in an aquifer system.</title>
        <authorList>
            <person name="Anantharaman K."/>
            <person name="Brown C.T."/>
            <person name="Hug L.A."/>
            <person name="Sharon I."/>
            <person name="Castelle C.J."/>
            <person name="Probst A.J."/>
            <person name="Thomas B.C."/>
            <person name="Singh A."/>
            <person name="Wilkins M.J."/>
            <person name="Karaoz U."/>
            <person name="Brodie E.L."/>
            <person name="Williams K.H."/>
            <person name="Hubbard S.S."/>
            <person name="Banfield J.F."/>
        </authorList>
    </citation>
    <scope>NUCLEOTIDE SEQUENCE [LARGE SCALE GENOMIC DNA]</scope>
</reference>
<dbReference type="Proteomes" id="UP000176253">
    <property type="component" value="Unassembled WGS sequence"/>
</dbReference>
<protein>
    <submittedName>
        <fullName evidence="1">Uncharacterized protein</fullName>
    </submittedName>
</protein>
<dbReference type="STRING" id="1798383.A3D78_06760"/>
<dbReference type="EMBL" id="MFJM01000007">
    <property type="protein sequence ID" value="OGG19040.1"/>
    <property type="molecule type" value="Genomic_DNA"/>
</dbReference>
<proteinExistence type="predicted"/>
<accession>A0A1F6A2Z2</accession>
<evidence type="ECO:0000313" key="1">
    <source>
        <dbReference type="EMBL" id="OGG19040.1"/>
    </source>
</evidence>
<sequence length="71" mass="8650">MQIYVVKKEPGKKETVFIKFSTKNWNNGEADFHYYEGTWATVKEEGVYKMLRSNIKEVMEPSWEWFYEDEE</sequence>
<name>A0A1F6A2Z2_9BACT</name>
<evidence type="ECO:0000313" key="2">
    <source>
        <dbReference type="Proteomes" id="UP000176253"/>
    </source>
</evidence>
<comment type="caution">
    <text evidence="1">The sequence shown here is derived from an EMBL/GenBank/DDBJ whole genome shotgun (WGS) entry which is preliminary data.</text>
</comment>
<dbReference type="AlphaFoldDB" id="A0A1F6A2Z2"/>
<gene>
    <name evidence="1" type="ORF">A3D78_06760</name>
</gene>